<dbReference type="PANTHER" id="PTHR11240">
    <property type="entry name" value="RIBONUCLEASE T2"/>
    <property type="match status" value="1"/>
</dbReference>
<dbReference type="Pfam" id="PF00445">
    <property type="entry name" value="Ribonuclease_T2"/>
    <property type="match status" value="2"/>
</dbReference>
<dbReference type="GO" id="GO:0003723">
    <property type="term" value="F:RNA binding"/>
    <property type="evidence" value="ECO:0007669"/>
    <property type="project" value="InterPro"/>
</dbReference>
<evidence type="ECO:0000256" key="1">
    <source>
        <dbReference type="ARBA" id="ARBA00007469"/>
    </source>
</evidence>
<feature type="transmembrane region" description="Helical" evidence="5">
    <location>
        <begin position="213"/>
        <end position="232"/>
    </location>
</feature>
<dbReference type="PROSITE" id="PS00530">
    <property type="entry name" value="RNASE_T2_1"/>
    <property type="match status" value="1"/>
</dbReference>
<accession>A0A4D6KJJ6</accession>
<dbReference type="GO" id="GO:0006401">
    <property type="term" value="P:RNA catabolic process"/>
    <property type="evidence" value="ECO:0007669"/>
    <property type="project" value="TreeGrafter"/>
</dbReference>
<dbReference type="CDD" id="cd00374">
    <property type="entry name" value="RNase_T2"/>
    <property type="match status" value="2"/>
</dbReference>
<dbReference type="PANTHER" id="PTHR11240:SF22">
    <property type="entry name" value="RIBONUCLEASE T2"/>
    <property type="match status" value="1"/>
</dbReference>
<keyword evidence="3" id="KW-0456">Lyase</keyword>
<evidence type="ECO:0000256" key="5">
    <source>
        <dbReference type="SAM" id="Phobius"/>
    </source>
</evidence>
<dbReference type="GO" id="GO:0033897">
    <property type="term" value="F:ribonuclease T2 activity"/>
    <property type="evidence" value="ECO:0007669"/>
    <property type="project" value="InterPro"/>
</dbReference>
<proteinExistence type="inferred from homology"/>
<comment type="similarity">
    <text evidence="1 4">Belongs to the RNase T2 family.</text>
</comment>
<sequence length="449" mass="51667">MQKTPIHRKKFPSRALLKKKKISGVLSSLFNNGRKAFAISKLLVENENVIQYQINLLFMDCGLTAMLDIRPLEQALHSNWPNLVGKDFTFWKTQWTKHGGCSEATFPKLEYFNLALHLYEQNNLLNILEKEQIVPDDKKLYNVSSVFAAVHNHTSHDPELSCYHDPKLNVTALYQIRICLSTNGTSFINCFQTDDSCGDKGLLFPKKIKKKKFGLHLNIMSILFVFSLLLLLEVPKLCTAEKKEEKWNYFMLVQQWPTGFCEYQIIAGKRKCYITPDKFVIHGLWPQRNDGKVPKCQSKTPLYRRDLKPLDQALRSDWPNLVGQDFNFWKSQWGKHGGCAEATLPKAEYFNLALHIYDQNKILNILEKEQIVPDDKKLYNVSSVVAAVHNHTSHDPELSCYHDPKLNVTVLYQIRICLTKNGTSLTNCLNPDSSCGDQSLLFPKKEEEK</sequence>
<reference evidence="6 7" key="1">
    <citation type="submission" date="2019-04" db="EMBL/GenBank/DDBJ databases">
        <title>An improved genome assembly and genetic linkage map for asparagus bean, Vigna unguiculata ssp. sesquipedialis.</title>
        <authorList>
            <person name="Xia Q."/>
            <person name="Zhang R."/>
            <person name="Dong Y."/>
        </authorList>
    </citation>
    <scope>NUCLEOTIDE SEQUENCE [LARGE SCALE GENOMIC DNA]</scope>
    <source>
        <tissue evidence="6">Leaf</tissue>
    </source>
</reference>
<keyword evidence="7" id="KW-1185">Reference proteome</keyword>
<dbReference type="Gene3D" id="3.90.730.10">
    <property type="entry name" value="Ribonuclease T2-like"/>
    <property type="match status" value="2"/>
</dbReference>
<keyword evidence="5" id="KW-1133">Transmembrane helix</keyword>
<evidence type="ECO:0000256" key="4">
    <source>
        <dbReference type="RuleBase" id="RU004328"/>
    </source>
</evidence>
<evidence type="ECO:0000313" key="7">
    <source>
        <dbReference type="Proteomes" id="UP000501690"/>
    </source>
</evidence>
<organism evidence="6 7">
    <name type="scientific">Vigna unguiculata</name>
    <name type="common">Cowpea</name>
    <dbReference type="NCBI Taxonomy" id="3917"/>
    <lineage>
        <taxon>Eukaryota</taxon>
        <taxon>Viridiplantae</taxon>
        <taxon>Streptophyta</taxon>
        <taxon>Embryophyta</taxon>
        <taxon>Tracheophyta</taxon>
        <taxon>Spermatophyta</taxon>
        <taxon>Magnoliopsida</taxon>
        <taxon>eudicotyledons</taxon>
        <taxon>Gunneridae</taxon>
        <taxon>Pentapetalae</taxon>
        <taxon>rosids</taxon>
        <taxon>fabids</taxon>
        <taxon>Fabales</taxon>
        <taxon>Fabaceae</taxon>
        <taxon>Papilionoideae</taxon>
        <taxon>50 kb inversion clade</taxon>
        <taxon>NPAAA clade</taxon>
        <taxon>indigoferoid/millettioid clade</taxon>
        <taxon>Phaseoleae</taxon>
        <taxon>Vigna</taxon>
    </lineage>
</organism>
<keyword evidence="5" id="KW-0472">Membrane</keyword>
<keyword evidence="5" id="KW-0812">Transmembrane</keyword>
<protein>
    <submittedName>
        <fullName evidence="6">Ribonuclease T2</fullName>
    </submittedName>
</protein>
<evidence type="ECO:0000256" key="3">
    <source>
        <dbReference type="ARBA" id="ARBA00023239"/>
    </source>
</evidence>
<dbReference type="AlphaFoldDB" id="A0A4D6KJJ6"/>
<gene>
    <name evidence="6" type="ORF">DEO72_LG1g1157</name>
</gene>
<dbReference type="InterPro" id="IPR036430">
    <property type="entry name" value="RNase_T2-like_sf"/>
</dbReference>
<dbReference type="InterPro" id="IPR018188">
    <property type="entry name" value="RNase_T2_His_AS_1"/>
</dbReference>
<keyword evidence="2" id="KW-0378">Hydrolase</keyword>
<dbReference type="GO" id="GO:0005576">
    <property type="term" value="C:extracellular region"/>
    <property type="evidence" value="ECO:0007669"/>
    <property type="project" value="TreeGrafter"/>
</dbReference>
<dbReference type="EMBL" id="CP039345">
    <property type="protein sequence ID" value="QCD77532.1"/>
    <property type="molecule type" value="Genomic_DNA"/>
</dbReference>
<dbReference type="SUPFAM" id="SSF55895">
    <property type="entry name" value="Ribonuclease Rh-like"/>
    <property type="match status" value="2"/>
</dbReference>
<name>A0A4D6KJJ6_VIGUN</name>
<dbReference type="Proteomes" id="UP000501690">
    <property type="component" value="Linkage Group LG1"/>
</dbReference>
<evidence type="ECO:0000256" key="2">
    <source>
        <dbReference type="ARBA" id="ARBA00022722"/>
    </source>
</evidence>
<dbReference type="InterPro" id="IPR001568">
    <property type="entry name" value="RNase_T2-like"/>
</dbReference>
<dbReference type="PROSITE" id="PS00531">
    <property type="entry name" value="RNASE_T2_2"/>
    <property type="match status" value="1"/>
</dbReference>
<dbReference type="InterPro" id="IPR033130">
    <property type="entry name" value="RNase_T2_His_AS_2"/>
</dbReference>
<evidence type="ECO:0000313" key="6">
    <source>
        <dbReference type="EMBL" id="QCD77532.1"/>
    </source>
</evidence>
<keyword evidence="2" id="KW-0540">Nuclease</keyword>